<evidence type="ECO:0000256" key="3">
    <source>
        <dbReference type="ARBA" id="ARBA00022723"/>
    </source>
</evidence>
<accession>A0A2W7NNL9</accession>
<dbReference type="InterPro" id="IPR011766">
    <property type="entry name" value="TPP_enzyme_TPP-bd"/>
</dbReference>
<dbReference type="InterPro" id="IPR012001">
    <property type="entry name" value="Thiamin_PyroP_enz_TPP-bd_dom"/>
</dbReference>
<feature type="domain" description="Thiamine pyrophosphate enzyme N-terminal TPP-binding" evidence="9">
    <location>
        <begin position="7"/>
        <end position="115"/>
    </location>
</feature>
<dbReference type="UniPathway" id="UPA01057">
    <property type="reaction ID" value="UER00164"/>
</dbReference>
<reference evidence="10 11" key="1">
    <citation type="submission" date="2018-06" db="EMBL/GenBank/DDBJ databases">
        <title>Genomic Encyclopedia of Archaeal and Bacterial Type Strains, Phase II (KMG-II): from individual species to whole genera.</title>
        <authorList>
            <person name="Goeker M."/>
        </authorList>
    </citation>
    <scope>NUCLEOTIDE SEQUENCE [LARGE SCALE GENOMIC DNA]</scope>
    <source>
        <strain evidence="10 11">DSM 6779</strain>
    </source>
</reference>
<evidence type="ECO:0000259" key="9">
    <source>
        <dbReference type="Pfam" id="PF02776"/>
    </source>
</evidence>
<dbReference type="HAMAP" id="MF_01659">
    <property type="entry name" value="MenD"/>
    <property type="match status" value="1"/>
</dbReference>
<keyword evidence="11" id="KW-1185">Reference proteome</keyword>
<dbReference type="GO" id="GO:0000287">
    <property type="term" value="F:magnesium ion binding"/>
    <property type="evidence" value="ECO:0007669"/>
    <property type="project" value="UniProtKB-UniRule"/>
</dbReference>
<comment type="pathway">
    <text evidence="7">Quinol/quinone metabolism; menaquinone biosynthesis.</text>
</comment>
<dbReference type="Gene3D" id="3.40.50.1220">
    <property type="entry name" value="TPP-binding domain"/>
    <property type="match status" value="1"/>
</dbReference>
<dbReference type="SUPFAM" id="SSF52518">
    <property type="entry name" value="Thiamin diphosphate-binding fold (THDP-binding)"/>
    <property type="match status" value="2"/>
</dbReference>
<evidence type="ECO:0000256" key="6">
    <source>
        <dbReference type="ARBA" id="ARBA00023211"/>
    </source>
</evidence>
<dbReference type="NCBIfam" id="TIGR00173">
    <property type="entry name" value="menD"/>
    <property type="match status" value="1"/>
</dbReference>
<dbReference type="GO" id="GO:0009234">
    <property type="term" value="P:menaquinone biosynthetic process"/>
    <property type="evidence" value="ECO:0007669"/>
    <property type="project" value="UniProtKB-UniRule"/>
</dbReference>
<evidence type="ECO:0000256" key="5">
    <source>
        <dbReference type="ARBA" id="ARBA00023052"/>
    </source>
</evidence>
<dbReference type="PANTHER" id="PTHR42916">
    <property type="entry name" value="2-SUCCINYL-5-ENOLPYRUVYL-6-HYDROXY-3-CYCLOHEXENE-1-CARBOXYLATE SYNTHASE"/>
    <property type="match status" value="1"/>
</dbReference>
<evidence type="ECO:0000259" key="8">
    <source>
        <dbReference type="Pfam" id="PF02775"/>
    </source>
</evidence>
<keyword evidence="3 7" id="KW-0479">Metal-binding</keyword>
<evidence type="ECO:0000256" key="4">
    <source>
        <dbReference type="ARBA" id="ARBA00022842"/>
    </source>
</evidence>
<comment type="cofactor">
    <cofactor evidence="7">
        <name>Mg(2+)</name>
        <dbReference type="ChEBI" id="CHEBI:18420"/>
    </cofactor>
    <cofactor evidence="7">
        <name>Mn(2+)</name>
        <dbReference type="ChEBI" id="CHEBI:29035"/>
    </cofactor>
</comment>
<dbReference type="PIRSF" id="PIRSF004983">
    <property type="entry name" value="MenD"/>
    <property type="match status" value="1"/>
</dbReference>
<dbReference type="UniPathway" id="UPA00079"/>
<dbReference type="InterPro" id="IPR029061">
    <property type="entry name" value="THDP-binding"/>
</dbReference>
<keyword evidence="6 7" id="KW-0464">Manganese</keyword>
<dbReference type="GO" id="GO:0070204">
    <property type="term" value="F:2-succinyl-5-enolpyruvyl-6-hydroxy-3-cyclohexene-1-carboxylic-acid synthase activity"/>
    <property type="evidence" value="ECO:0007669"/>
    <property type="project" value="UniProtKB-UniRule"/>
</dbReference>
<feature type="domain" description="Thiamine pyrophosphate enzyme TPP-binding" evidence="8">
    <location>
        <begin position="425"/>
        <end position="540"/>
    </location>
</feature>
<dbReference type="GO" id="GO:0030976">
    <property type="term" value="F:thiamine pyrophosphate binding"/>
    <property type="evidence" value="ECO:0007669"/>
    <property type="project" value="UniProtKB-UniRule"/>
</dbReference>
<comment type="subunit">
    <text evidence="7">Homodimer.</text>
</comment>
<dbReference type="InterPro" id="IPR004433">
    <property type="entry name" value="MenaQ_synth_MenD"/>
</dbReference>
<dbReference type="SUPFAM" id="SSF52467">
    <property type="entry name" value="DHS-like NAD/FAD-binding domain"/>
    <property type="match status" value="1"/>
</dbReference>
<dbReference type="Pfam" id="PF02775">
    <property type="entry name" value="TPP_enzyme_C"/>
    <property type="match status" value="1"/>
</dbReference>
<keyword evidence="1 7" id="KW-0474">Menaquinone biosynthesis</keyword>
<evidence type="ECO:0000256" key="1">
    <source>
        <dbReference type="ARBA" id="ARBA00022428"/>
    </source>
</evidence>
<comment type="similarity">
    <text evidence="7">Belongs to the TPP enzyme family. MenD subfamily.</text>
</comment>
<evidence type="ECO:0000313" key="10">
    <source>
        <dbReference type="EMBL" id="PZX12862.1"/>
    </source>
</evidence>
<dbReference type="CDD" id="cd07037">
    <property type="entry name" value="TPP_PYR_MenD"/>
    <property type="match status" value="1"/>
</dbReference>
<dbReference type="GO" id="GO:0030145">
    <property type="term" value="F:manganese ion binding"/>
    <property type="evidence" value="ECO:0007669"/>
    <property type="project" value="UniProtKB-UniRule"/>
</dbReference>
<dbReference type="Proteomes" id="UP000249239">
    <property type="component" value="Unassembled WGS sequence"/>
</dbReference>
<protein>
    <recommendedName>
        <fullName evidence="7">2-succinyl-5-enolpyruvyl-6-hydroxy-3-cyclohexene-1-carboxylate synthase</fullName>
        <shortName evidence="7">SEPHCHC synthase</shortName>
        <ecNumber evidence="7">2.2.1.9</ecNumber>
    </recommendedName>
    <alternativeName>
        <fullName evidence="7">Menaquinone biosynthesis protein MenD</fullName>
    </alternativeName>
</protein>
<dbReference type="PANTHER" id="PTHR42916:SF1">
    <property type="entry name" value="PROTEIN PHYLLO, CHLOROPLASTIC"/>
    <property type="match status" value="1"/>
</dbReference>
<comment type="caution">
    <text evidence="10">The sequence shown here is derived from an EMBL/GenBank/DDBJ whole genome shotgun (WGS) entry which is preliminary data.</text>
</comment>
<dbReference type="CDD" id="cd02009">
    <property type="entry name" value="TPP_SHCHC_synthase"/>
    <property type="match status" value="1"/>
</dbReference>
<keyword evidence="2 7" id="KW-0808">Transferase</keyword>
<keyword evidence="5 7" id="KW-0786">Thiamine pyrophosphate</keyword>
<comment type="pathway">
    <text evidence="7">Quinol/quinone metabolism; 1,4-dihydroxy-2-naphthoate biosynthesis; 1,4-dihydroxy-2-naphthoate from chorismate: step 2/7.</text>
</comment>
<dbReference type="Pfam" id="PF02776">
    <property type="entry name" value="TPP_enzyme_N"/>
    <property type="match status" value="1"/>
</dbReference>
<name>A0A2W7NNL9_9BACT</name>
<dbReference type="AlphaFoldDB" id="A0A2W7NNL9"/>
<evidence type="ECO:0000313" key="11">
    <source>
        <dbReference type="Proteomes" id="UP000249239"/>
    </source>
</evidence>
<evidence type="ECO:0000256" key="2">
    <source>
        <dbReference type="ARBA" id="ARBA00022679"/>
    </source>
</evidence>
<dbReference type="EMBL" id="QKZK01000029">
    <property type="protein sequence ID" value="PZX12862.1"/>
    <property type="molecule type" value="Genomic_DNA"/>
</dbReference>
<dbReference type="InterPro" id="IPR029035">
    <property type="entry name" value="DHS-like_NAD/FAD-binding_dom"/>
</dbReference>
<dbReference type="Gene3D" id="3.40.50.970">
    <property type="match status" value="2"/>
</dbReference>
<sequence length="560" mass="62441">MTSDKKTVNLLADMCLAQGIRHIIISPGSRNAPLILTFAAIESFTCHVVVDERSAAFVALGMAQQTGDPVALVCTSGTAVLNYAPALAEAYYQQVPLLVLTADRPTEWIDQADGQTIRQDGIFTNFVRHHCTLPPDLHTPDDEWLCRRLIADALLAFDQGTSGPVHINIPLREPLYGRTVHQHKKTHHVAYSQGTSMPDADTLAELAQLWSGTERVMVLAGMHRPDVALQQVLQQMSERERVAVLTESLTNLYGEGFVRCIDRVVASIGDDEAPLFRPDLLITFDGQVLSKMVKTLLRKYPPREHWHISPHGHATDTYRCLTRVVEADPATFFTQLMPLVEPTKSRYRDLWHKRVEQTNQQHQQAMQALPWSDLKVFDMVLNALPTGMSVQLGNSTPVRYGQLFDVWNGIDCYANRGTSGIDGCVSTAVGAALARREVTHLLVVGDVSFFYDSNALWNQHLPSNLKIVIVNNGGGGIFRYIPGPSDTDELEQFFATSHHMHAEMIARQFGVAYWRCENETDLREQLATLMQHPHTAIVEVMTPAKESARVLKGYFAAMRG</sequence>
<gene>
    <name evidence="7" type="primary">menD</name>
    <name evidence="10" type="ORF">LX69_02817</name>
</gene>
<keyword evidence="4 7" id="KW-0460">Magnesium</keyword>
<comment type="catalytic activity">
    <reaction evidence="7">
        <text>isochorismate + 2-oxoglutarate + H(+) = 5-enolpyruvoyl-6-hydroxy-2-succinyl-cyclohex-3-ene-1-carboxylate + CO2</text>
        <dbReference type="Rhea" id="RHEA:25593"/>
        <dbReference type="ChEBI" id="CHEBI:15378"/>
        <dbReference type="ChEBI" id="CHEBI:16526"/>
        <dbReference type="ChEBI" id="CHEBI:16810"/>
        <dbReference type="ChEBI" id="CHEBI:29780"/>
        <dbReference type="ChEBI" id="CHEBI:58818"/>
        <dbReference type="EC" id="2.2.1.9"/>
    </reaction>
</comment>
<proteinExistence type="inferred from homology"/>
<comment type="cofactor">
    <cofactor evidence="7">
        <name>thiamine diphosphate</name>
        <dbReference type="ChEBI" id="CHEBI:58937"/>
    </cofactor>
    <text evidence="7">Binds 1 thiamine pyrophosphate per subunit.</text>
</comment>
<evidence type="ECO:0000256" key="7">
    <source>
        <dbReference type="HAMAP-Rule" id="MF_01659"/>
    </source>
</evidence>
<comment type="function">
    <text evidence="7">Catalyzes the thiamine diphosphate-dependent decarboxylation of 2-oxoglutarate and the subsequent addition of the resulting succinic semialdehyde-thiamine pyrophosphate anion to isochorismate to yield 2-succinyl-5-enolpyruvyl-6-hydroxy-3-cyclohexene-1-carboxylate (SEPHCHC).</text>
</comment>
<organism evidence="10 11">
    <name type="scientific">Breznakibacter xylanolyticus</name>
    <dbReference type="NCBI Taxonomy" id="990"/>
    <lineage>
        <taxon>Bacteria</taxon>
        <taxon>Pseudomonadati</taxon>
        <taxon>Bacteroidota</taxon>
        <taxon>Bacteroidia</taxon>
        <taxon>Marinilabiliales</taxon>
        <taxon>Marinilabiliaceae</taxon>
        <taxon>Breznakibacter</taxon>
    </lineage>
</organism>
<dbReference type="EC" id="2.2.1.9" evidence="7"/>